<evidence type="ECO:0000313" key="4">
    <source>
        <dbReference type="Proteomes" id="UP000719766"/>
    </source>
</evidence>
<keyword evidence="4" id="KW-1185">Reference proteome</keyword>
<keyword evidence="2" id="KW-0732">Signal</keyword>
<dbReference type="GeneID" id="64593440"/>
<organism evidence="3 4">
    <name type="scientific">Suillus plorans</name>
    <dbReference type="NCBI Taxonomy" id="116603"/>
    <lineage>
        <taxon>Eukaryota</taxon>
        <taxon>Fungi</taxon>
        <taxon>Dikarya</taxon>
        <taxon>Basidiomycota</taxon>
        <taxon>Agaricomycotina</taxon>
        <taxon>Agaricomycetes</taxon>
        <taxon>Agaricomycetidae</taxon>
        <taxon>Boletales</taxon>
        <taxon>Suillineae</taxon>
        <taxon>Suillaceae</taxon>
        <taxon>Suillus</taxon>
    </lineage>
</organism>
<feature type="signal peptide" evidence="2">
    <location>
        <begin position="1"/>
        <end position="22"/>
    </location>
</feature>
<dbReference type="EMBL" id="JABBWE010000006">
    <property type="protein sequence ID" value="KAG1802219.1"/>
    <property type="molecule type" value="Genomic_DNA"/>
</dbReference>
<name>A0A9P7DSW9_9AGAM</name>
<evidence type="ECO:0000313" key="3">
    <source>
        <dbReference type="EMBL" id="KAG1802219.1"/>
    </source>
</evidence>
<feature type="chain" id="PRO_5040226270" evidence="2">
    <location>
        <begin position="23"/>
        <end position="176"/>
    </location>
</feature>
<proteinExistence type="predicted"/>
<dbReference type="AlphaFoldDB" id="A0A9P7DSW9"/>
<dbReference type="RefSeq" id="XP_041165411.1">
    <property type="nucleotide sequence ID" value="XM_041299676.1"/>
</dbReference>
<comment type="caution">
    <text evidence="3">The sequence shown here is derived from an EMBL/GenBank/DDBJ whole genome shotgun (WGS) entry which is preliminary data.</text>
</comment>
<accession>A0A9P7DSW9</accession>
<evidence type="ECO:0000256" key="2">
    <source>
        <dbReference type="SAM" id="SignalP"/>
    </source>
</evidence>
<keyword evidence="1" id="KW-0175">Coiled coil</keyword>
<evidence type="ECO:0000256" key="1">
    <source>
        <dbReference type="SAM" id="Coils"/>
    </source>
</evidence>
<gene>
    <name evidence="3" type="ORF">HD556DRAFT_1304377</name>
</gene>
<reference evidence="3" key="1">
    <citation type="journal article" date="2020" name="New Phytol.">
        <title>Comparative genomics reveals dynamic genome evolution in host specialist ectomycorrhizal fungi.</title>
        <authorList>
            <person name="Lofgren L.A."/>
            <person name="Nguyen N.H."/>
            <person name="Vilgalys R."/>
            <person name="Ruytinx J."/>
            <person name="Liao H.L."/>
            <person name="Branco S."/>
            <person name="Kuo A."/>
            <person name="LaButti K."/>
            <person name="Lipzen A."/>
            <person name="Andreopoulos W."/>
            <person name="Pangilinan J."/>
            <person name="Riley R."/>
            <person name="Hundley H."/>
            <person name="Na H."/>
            <person name="Barry K."/>
            <person name="Grigoriev I.V."/>
            <person name="Stajich J.E."/>
            <person name="Kennedy P.G."/>
        </authorList>
    </citation>
    <scope>NUCLEOTIDE SEQUENCE</scope>
    <source>
        <strain evidence="3">S12</strain>
    </source>
</reference>
<dbReference type="OrthoDB" id="18959at2759"/>
<feature type="coiled-coil region" evidence="1">
    <location>
        <begin position="42"/>
        <end position="76"/>
    </location>
</feature>
<dbReference type="Proteomes" id="UP000719766">
    <property type="component" value="Unassembled WGS sequence"/>
</dbReference>
<sequence length="176" mass="19840">MSKLLGFFCYLFLLVPWQQVARLNFVPRNIYEWTRPHPLLTITTANQQLDGQVEEIQALDTELADAHEKIATVRERIKVGTAEVEKLRSVRAEAEKAVEIGTGERVEDGRVAGLHDWCTTSSVLDHNLNLSCARFTSLCTYHGRVARHIGRTGAQFRYDSTTFRLSQAPDLPSARG</sequence>
<protein>
    <submittedName>
        <fullName evidence="3">Uncharacterized protein</fullName>
    </submittedName>
</protein>